<evidence type="ECO:0000259" key="16">
    <source>
        <dbReference type="Pfam" id="PF07715"/>
    </source>
</evidence>
<feature type="domain" description="TonB-dependent receptor-like beta-barrel" evidence="15">
    <location>
        <begin position="255"/>
        <end position="694"/>
    </location>
</feature>
<evidence type="ECO:0000313" key="18">
    <source>
        <dbReference type="Proteomes" id="UP001500604"/>
    </source>
</evidence>
<evidence type="ECO:0000256" key="6">
    <source>
        <dbReference type="ARBA" id="ARBA00022729"/>
    </source>
</evidence>
<accession>A0ABP8UXK8</accession>
<dbReference type="InterPro" id="IPR011276">
    <property type="entry name" value="TonB_haem/Hb_rcpt"/>
</dbReference>
<evidence type="ECO:0000259" key="15">
    <source>
        <dbReference type="Pfam" id="PF00593"/>
    </source>
</evidence>
<dbReference type="NCBIfam" id="TIGR01785">
    <property type="entry name" value="TonB-hemin"/>
    <property type="match status" value="1"/>
</dbReference>
<keyword evidence="18" id="KW-1185">Reference proteome</keyword>
<feature type="chain" id="PRO_5046100087" evidence="14">
    <location>
        <begin position="23"/>
        <end position="733"/>
    </location>
</feature>
<keyword evidence="10 11" id="KW-0998">Cell outer membrane</keyword>
<evidence type="ECO:0000256" key="5">
    <source>
        <dbReference type="ARBA" id="ARBA00022692"/>
    </source>
</evidence>
<dbReference type="Proteomes" id="UP001500604">
    <property type="component" value="Unassembled WGS sequence"/>
</dbReference>
<keyword evidence="9 17" id="KW-0675">Receptor</keyword>
<comment type="caution">
    <text evidence="17">The sequence shown here is derived from an EMBL/GenBank/DDBJ whole genome shotgun (WGS) entry which is preliminary data.</text>
</comment>
<keyword evidence="6 14" id="KW-0732">Signal</keyword>
<feature type="domain" description="TonB-dependent receptor plug" evidence="16">
    <location>
        <begin position="48"/>
        <end position="157"/>
    </location>
</feature>
<dbReference type="CDD" id="cd01347">
    <property type="entry name" value="ligand_gated_channel"/>
    <property type="match status" value="1"/>
</dbReference>
<keyword evidence="3 11" id="KW-0813">Transport</keyword>
<sequence length="733" mass="81232">MKFKRTLLATAVMMATATQAMGEETVQTGKASMLDQVTVTATRTEKQLKDVAASVTVIDSEQIEKEMARNIKDLMRYEPGVNVGNDGRTGNKGFNIRGMDGNRVKIMVDGVDQSQAFYPGGDYLRSQRNFVDLDSIKAVEIVKGPASSLYGSDAIGGLVAFKTKDPADYLNPTGDDSYFSLKGAYTSADEGFAETITAANRTGDLETMIIFTRRDYKELETYGGADIFGSGRGEADPLDGSLSNVLAKAQYQLNDDHRIGLITEYRNQKSDIDVKSMSPDGVTGKDKYKRSRVGIFHEWDADVALFDSLQWQLDWQKTETDMQTRMPTYTVVFPPSMGGSRTYPNRLQKYNYEEDSYQFSAQFDKALEVSGLSHKIIYGLNAQKTDFKNTNASHNLDTGVATPGDYVPKVDATRYGIFLQDEIAVTDRLTVTPGVRYDTYKYKPSTTTGFTTENEKADDSKWTVRVGSVYELTEHLSVFGQFSQGFKAPDIHDMYHSETGTGRGYSFYANPDLKPEESNSFELGLRGGNHLGSFEVAAFLNKYKNFIEQVNVEIDPGNNPMGEFQKQNIAKAKIKGVEARSQLWLDEAINAPLGTSIKASIAYAKGEGKQDGEKTEPLNSVSPLKAVIGLAYDAPSETWGSEVTWTLSKGKNSDDISDNDDRSAYSPSGYGIVDLTAYYKPAKDLTFRAGLFNLTDKEYSLWEDVRDRDADYAGLGRFTQPGRNFAVSAKWEF</sequence>
<evidence type="ECO:0000256" key="14">
    <source>
        <dbReference type="SAM" id="SignalP"/>
    </source>
</evidence>
<dbReference type="Gene3D" id="2.40.170.20">
    <property type="entry name" value="TonB-dependent receptor, beta-barrel domain"/>
    <property type="match status" value="1"/>
</dbReference>
<feature type="signal peptide" evidence="14">
    <location>
        <begin position="1"/>
        <end position="22"/>
    </location>
</feature>
<proteinExistence type="inferred from homology"/>
<evidence type="ECO:0000313" key="17">
    <source>
        <dbReference type="EMBL" id="GAA4648064.1"/>
    </source>
</evidence>
<evidence type="ECO:0000256" key="8">
    <source>
        <dbReference type="ARBA" id="ARBA00023136"/>
    </source>
</evidence>
<dbReference type="EMBL" id="BAABFL010000024">
    <property type="protein sequence ID" value="GAA4648064.1"/>
    <property type="molecule type" value="Genomic_DNA"/>
</dbReference>
<organism evidence="17 18">
    <name type="scientific">Kistimonas scapharcae</name>
    <dbReference type="NCBI Taxonomy" id="1036133"/>
    <lineage>
        <taxon>Bacteria</taxon>
        <taxon>Pseudomonadati</taxon>
        <taxon>Pseudomonadota</taxon>
        <taxon>Gammaproteobacteria</taxon>
        <taxon>Oceanospirillales</taxon>
        <taxon>Endozoicomonadaceae</taxon>
        <taxon>Kistimonas</taxon>
    </lineage>
</organism>
<evidence type="ECO:0000256" key="4">
    <source>
        <dbReference type="ARBA" id="ARBA00022452"/>
    </source>
</evidence>
<dbReference type="Pfam" id="PF07715">
    <property type="entry name" value="Plug"/>
    <property type="match status" value="1"/>
</dbReference>
<comment type="similarity">
    <text evidence="2">Belongs to the TonB-dependent receptor family. Hemoglobin/haptoglobin binding protein subfamily.</text>
</comment>
<keyword evidence="7 13" id="KW-0798">TonB box</keyword>
<keyword evidence="4 11" id="KW-1134">Transmembrane beta strand</keyword>
<dbReference type="SUPFAM" id="SSF56935">
    <property type="entry name" value="Porins"/>
    <property type="match status" value="1"/>
</dbReference>
<dbReference type="InterPro" id="IPR036942">
    <property type="entry name" value="Beta-barrel_TonB_sf"/>
</dbReference>
<name>A0ABP8UXK8_9GAMM</name>
<dbReference type="InterPro" id="IPR010949">
    <property type="entry name" value="TonB_Hb/transfer/lactofer_rcpt"/>
</dbReference>
<evidence type="ECO:0000256" key="11">
    <source>
        <dbReference type="PROSITE-ProRule" id="PRU01360"/>
    </source>
</evidence>
<gene>
    <name evidence="17" type="ORF">GCM10023116_03280</name>
</gene>
<keyword evidence="8 11" id="KW-0472">Membrane</keyword>
<dbReference type="PANTHER" id="PTHR30069">
    <property type="entry name" value="TONB-DEPENDENT OUTER MEMBRANE RECEPTOR"/>
    <property type="match status" value="1"/>
</dbReference>
<dbReference type="Gene3D" id="2.170.130.10">
    <property type="entry name" value="TonB-dependent receptor, plug domain"/>
    <property type="match status" value="1"/>
</dbReference>
<dbReference type="InterPro" id="IPR010917">
    <property type="entry name" value="TonB_rcpt_CS"/>
</dbReference>
<evidence type="ECO:0000256" key="13">
    <source>
        <dbReference type="RuleBase" id="RU003357"/>
    </source>
</evidence>
<dbReference type="InterPro" id="IPR037066">
    <property type="entry name" value="Plug_dom_sf"/>
</dbReference>
<dbReference type="InterPro" id="IPR000531">
    <property type="entry name" value="Beta-barrel_TonB"/>
</dbReference>
<dbReference type="PROSITE" id="PS01156">
    <property type="entry name" value="TONB_DEPENDENT_REC_2"/>
    <property type="match status" value="1"/>
</dbReference>
<evidence type="ECO:0000256" key="9">
    <source>
        <dbReference type="ARBA" id="ARBA00023170"/>
    </source>
</evidence>
<dbReference type="NCBIfam" id="TIGR01786">
    <property type="entry name" value="TonB-hemlactrns"/>
    <property type="match status" value="1"/>
</dbReference>
<evidence type="ECO:0000256" key="7">
    <source>
        <dbReference type="ARBA" id="ARBA00023077"/>
    </source>
</evidence>
<dbReference type="Pfam" id="PF00593">
    <property type="entry name" value="TonB_dep_Rec_b-barrel"/>
    <property type="match status" value="1"/>
</dbReference>
<dbReference type="InterPro" id="IPR039426">
    <property type="entry name" value="TonB-dep_rcpt-like"/>
</dbReference>
<evidence type="ECO:0000256" key="1">
    <source>
        <dbReference type="ARBA" id="ARBA00004571"/>
    </source>
</evidence>
<dbReference type="RefSeq" id="WP_345193231.1">
    <property type="nucleotide sequence ID" value="NZ_BAABFL010000024.1"/>
</dbReference>
<dbReference type="PROSITE" id="PS52016">
    <property type="entry name" value="TONB_DEPENDENT_REC_3"/>
    <property type="match status" value="1"/>
</dbReference>
<evidence type="ECO:0000256" key="2">
    <source>
        <dbReference type="ARBA" id="ARBA00008143"/>
    </source>
</evidence>
<dbReference type="PANTHER" id="PTHR30069:SF29">
    <property type="entry name" value="HEMOGLOBIN AND HEMOGLOBIN-HAPTOGLOBIN-BINDING PROTEIN 1-RELATED"/>
    <property type="match status" value="1"/>
</dbReference>
<protein>
    <submittedName>
        <fullName evidence="17">TonB-dependent hemoglobin/transferrin/lactoferrin family receptor</fullName>
    </submittedName>
</protein>
<dbReference type="InterPro" id="IPR012910">
    <property type="entry name" value="Plug_dom"/>
</dbReference>
<feature type="short sequence motif" description="TonB C-terminal box" evidence="12">
    <location>
        <begin position="716"/>
        <end position="733"/>
    </location>
</feature>
<evidence type="ECO:0000256" key="10">
    <source>
        <dbReference type="ARBA" id="ARBA00023237"/>
    </source>
</evidence>
<comment type="subcellular location">
    <subcellularLocation>
        <location evidence="1 11">Cell outer membrane</location>
        <topology evidence="1 11">Multi-pass membrane protein</topology>
    </subcellularLocation>
</comment>
<reference evidence="18" key="1">
    <citation type="journal article" date="2019" name="Int. J. Syst. Evol. Microbiol.">
        <title>The Global Catalogue of Microorganisms (GCM) 10K type strain sequencing project: providing services to taxonomists for standard genome sequencing and annotation.</title>
        <authorList>
            <consortium name="The Broad Institute Genomics Platform"/>
            <consortium name="The Broad Institute Genome Sequencing Center for Infectious Disease"/>
            <person name="Wu L."/>
            <person name="Ma J."/>
        </authorList>
    </citation>
    <scope>NUCLEOTIDE SEQUENCE [LARGE SCALE GENOMIC DNA]</scope>
    <source>
        <strain evidence="18">JCM 17805</strain>
    </source>
</reference>
<evidence type="ECO:0000256" key="12">
    <source>
        <dbReference type="PROSITE-ProRule" id="PRU10144"/>
    </source>
</evidence>
<keyword evidence="5 11" id="KW-0812">Transmembrane</keyword>
<evidence type="ECO:0000256" key="3">
    <source>
        <dbReference type="ARBA" id="ARBA00022448"/>
    </source>
</evidence>